<dbReference type="RefSeq" id="WP_091719159.1">
    <property type="nucleotide sequence ID" value="NZ_CAUQLD010000009.1"/>
</dbReference>
<reference evidence="5" key="1">
    <citation type="submission" date="2016-10" db="EMBL/GenBank/DDBJ databases">
        <authorList>
            <person name="Varghese N."/>
            <person name="Submissions S."/>
        </authorList>
    </citation>
    <scope>NUCLEOTIDE SEQUENCE [LARGE SCALE GENOMIC DNA]</scope>
    <source>
        <strain evidence="5">IMMIB L-1606</strain>
    </source>
</reference>
<proteinExistence type="predicted"/>
<dbReference type="InterPro" id="IPR006076">
    <property type="entry name" value="FAD-dep_OxRdtase"/>
</dbReference>
<feature type="domain" description="FAD dependent oxidoreductase" evidence="3">
    <location>
        <begin position="6"/>
        <end position="337"/>
    </location>
</feature>
<evidence type="ECO:0000313" key="5">
    <source>
        <dbReference type="Proteomes" id="UP000198751"/>
    </source>
</evidence>
<evidence type="ECO:0000256" key="1">
    <source>
        <dbReference type="ARBA" id="ARBA00023002"/>
    </source>
</evidence>
<dbReference type="OrthoDB" id="9806257at2"/>
<keyword evidence="1" id="KW-0560">Oxidoreductase</keyword>
<dbReference type="SUPFAM" id="SSF51905">
    <property type="entry name" value="FAD/NAD(P)-binding domain"/>
    <property type="match status" value="1"/>
</dbReference>
<feature type="region of interest" description="Disordered" evidence="2">
    <location>
        <begin position="343"/>
        <end position="369"/>
    </location>
</feature>
<dbReference type="PANTHER" id="PTHR13847">
    <property type="entry name" value="SARCOSINE DEHYDROGENASE-RELATED"/>
    <property type="match status" value="1"/>
</dbReference>
<dbReference type="EMBL" id="LT629779">
    <property type="protein sequence ID" value="SDT09467.1"/>
    <property type="molecule type" value="Genomic_DNA"/>
</dbReference>
<dbReference type="Pfam" id="PF01266">
    <property type="entry name" value="DAO"/>
    <property type="match status" value="1"/>
</dbReference>
<accession>A0A1H1XJQ0</accession>
<keyword evidence="5" id="KW-1185">Reference proteome</keyword>
<evidence type="ECO:0000256" key="2">
    <source>
        <dbReference type="SAM" id="MobiDB-lite"/>
    </source>
</evidence>
<dbReference type="PANTHER" id="PTHR13847:SF287">
    <property type="entry name" value="FAD-DEPENDENT OXIDOREDUCTASE DOMAIN-CONTAINING PROTEIN 1"/>
    <property type="match status" value="1"/>
</dbReference>
<name>A0A1H1XJQ0_9MICC</name>
<dbReference type="AlphaFoldDB" id="A0A1H1XJQ0"/>
<dbReference type="InterPro" id="IPR036188">
    <property type="entry name" value="FAD/NAD-bd_sf"/>
</dbReference>
<dbReference type="Gene3D" id="3.30.9.10">
    <property type="entry name" value="D-Amino Acid Oxidase, subunit A, domain 2"/>
    <property type="match status" value="1"/>
</dbReference>
<dbReference type="GO" id="GO:0016491">
    <property type="term" value="F:oxidoreductase activity"/>
    <property type="evidence" value="ECO:0007669"/>
    <property type="project" value="UniProtKB-KW"/>
</dbReference>
<organism evidence="4 5">
    <name type="scientific">Pseudarthrobacter equi</name>
    <dbReference type="NCBI Taxonomy" id="728066"/>
    <lineage>
        <taxon>Bacteria</taxon>
        <taxon>Bacillati</taxon>
        <taxon>Actinomycetota</taxon>
        <taxon>Actinomycetes</taxon>
        <taxon>Micrococcales</taxon>
        <taxon>Micrococcaceae</taxon>
        <taxon>Pseudarthrobacter</taxon>
    </lineage>
</organism>
<evidence type="ECO:0000313" key="4">
    <source>
        <dbReference type="EMBL" id="SDT09467.1"/>
    </source>
</evidence>
<sequence length="369" mass="38170">MAAHYDVLIVGGGIAGLSLASALAGNCTVALVEAEQELAYHTSSRSARQLIPSYGPPVVQELTARTLELMAARDAELPEPVLTPRSFMLIGTEEEVNAEASGSMRPITHAEALQLCPALVPGSFAAAGLDNGSFGSNAPLLLEDHRRRAVEAGADIITGARVHSAQHLGSGWQVGAGAEGFEAGVLVNAAGAWADELAVISGVEKLGLQPYRRTAAIAAVERPLPEGSPMVAAADNSFYFRREGDGVLISPSEHVPSGPEDARPRPGDVERLVGRLNAVTTLGISGIRKAWTGLRTEAADGVPVAGFDAEAPGFYWLAGQGGYGFQTSAAIAELAAKQILGSTTGNPAGPGPESRTAQALAATRWSIRR</sequence>
<protein>
    <submittedName>
        <fullName evidence="4">Glycine/D-amino acid oxidase</fullName>
    </submittedName>
</protein>
<evidence type="ECO:0000259" key="3">
    <source>
        <dbReference type="Pfam" id="PF01266"/>
    </source>
</evidence>
<gene>
    <name evidence="4" type="ORF">SAMN04489743_1676</name>
</gene>
<dbReference type="Proteomes" id="UP000198751">
    <property type="component" value="Chromosome I"/>
</dbReference>
<dbReference type="GO" id="GO:0005737">
    <property type="term" value="C:cytoplasm"/>
    <property type="evidence" value="ECO:0007669"/>
    <property type="project" value="TreeGrafter"/>
</dbReference>
<dbReference type="Gene3D" id="3.50.50.60">
    <property type="entry name" value="FAD/NAD(P)-binding domain"/>
    <property type="match status" value="1"/>
</dbReference>